<protein>
    <submittedName>
        <fullName evidence="1">Uncharacterized protein</fullName>
    </submittedName>
</protein>
<evidence type="ECO:0000313" key="2">
    <source>
        <dbReference type="Proteomes" id="UP001165960"/>
    </source>
</evidence>
<accession>A0ACC2SM88</accession>
<dbReference type="EMBL" id="QTSX02004972">
    <property type="protein sequence ID" value="KAJ9063389.1"/>
    <property type="molecule type" value="Genomic_DNA"/>
</dbReference>
<evidence type="ECO:0000313" key="1">
    <source>
        <dbReference type="EMBL" id="KAJ9063389.1"/>
    </source>
</evidence>
<name>A0ACC2SM88_9FUNG</name>
<comment type="caution">
    <text evidence="1">The sequence shown here is derived from an EMBL/GenBank/DDBJ whole genome shotgun (WGS) entry which is preliminary data.</text>
</comment>
<dbReference type="Proteomes" id="UP001165960">
    <property type="component" value="Unassembled WGS sequence"/>
</dbReference>
<organism evidence="1 2">
    <name type="scientific">Entomophthora muscae</name>
    <dbReference type="NCBI Taxonomy" id="34485"/>
    <lineage>
        <taxon>Eukaryota</taxon>
        <taxon>Fungi</taxon>
        <taxon>Fungi incertae sedis</taxon>
        <taxon>Zoopagomycota</taxon>
        <taxon>Entomophthoromycotina</taxon>
        <taxon>Entomophthoromycetes</taxon>
        <taxon>Entomophthorales</taxon>
        <taxon>Entomophthoraceae</taxon>
        <taxon>Entomophthora</taxon>
    </lineage>
</organism>
<sequence length="445" mass="49018">MLAMVLGYFSRSASAVLAAGNHILHSGEFYPWHYRLLGIGKPVYPITGEVDPEYKQVKDVFKQHFDEGREVGASVCVYSNGAKVSELYGGYSNYEKAEFYSKETLQVVFSVSKVIEAIAIARLVEKGLLKYESTIASIWPEFGAGGKENVTLADLMRHEAGVGYLKDPMPTMDDIMDRDRLARILASQEHLHGGKNVRSYHAVTRGWILNEVVRRVDPQERTLGQIYQDEFNTIPGVEFHLGLSPENEVRRAKWEGYPAADMLLLMCVPALAGKRGENNFPMVAMKAGSPLRYLMKMMSSMGKDFENSAAFSKFEAPSSNGFTNASSLAKLGAILAAGGTLGEDKLMSRAALDYALGEEITAFDNCICVESTMTRGGFGVFKLEEVAMDTKFYGWPGMGGSILVFNLDYKFSFSYVMNAQHISILVGCRARRLLVAAFAAHVASS</sequence>
<gene>
    <name evidence="1" type="ORF">DSO57_1000716</name>
</gene>
<proteinExistence type="predicted"/>
<reference evidence="1" key="1">
    <citation type="submission" date="2022-04" db="EMBL/GenBank/DDBJ databases">
        <title>Genome of the entomopathogenic fungus Entomophthora muscae.</title>
        <authorList>
            <person name="Elya C."/>
            <person name="Lovett B.R."/>
            <person name="Lee E."/>
            <person name="Macias A.M."/>
            <person name="Hajek A.E."/>
            <person name="De Bivort B.L."/>
            <person name="Kasson M.T."/>
            <person name="De Fine Licht H.H."/>
            <person name="Stajich J.E."/>
        </authorList>
    </citation>
    <scope>NUCLEOTIDE SEQUENCE</scope>
    <source>
        <strain evidence="1">Berkeley</strain>
    </source>
</reference>
<keyword evidence="2" id="KW-1185">Reference proteome</keyword>